<dbReference type="InterPro" id="IPR050511">
    <property type="entry name" value="AMPK_gamma/SDS23_families"/>
</dbReference>
<dbReference type="GO" id="GO:0006633">
    <property type="term" value="P:fatty acid biosynthetic process"/>
    <property type="evidence" value="ECO:0007669"/>
    <property type="project" value="UniProtKB-KW"/>
</dbReference>
<feature type="domain" description="CBS" evidence="7">
    <location>
        <begin position="182"/>
        <end position="240"/>
    </location>
</feature>
<keyword evidence="4" id="KW-0444">Lipid biosynthesis</keyword>
<evidence type="ECO:0000256" key="5">
    <source>
        <dbReference type="ARBA" id="ARBA00025878"/>
    </source>
</evidence>
<dbReference type="SMART" id="SM00116">
    <property type="entry name" value="CBS"/>
    <property type="match status" value="4"/>
</dbReference>
<dbReference type="GO" id="GO:0019887">
    <property type="term" value="F:protein kinase regulator activity"/>
    <property type="evidence" value="ECO:0007669"/>
    <property type="project" value="TreeGrafter"/>
</dbReference>
<evidence type="ECO:0000313" key="9">
    <source>
        <dbReference type="Proteomes" id="UP000261580"/>
    </source>
</evidence>
<evidence type="ECO:0000256" key="3">
    <source>
        <dbReference type="ARBA" id="ARBA00023122"/>
    </source>
</evidence>
<dbReference type="Bgee" id="ENSNBRG00000016307">
    <property type="expression patterns" value="Expressed in skeletal muscle tissue and 2 other cell types or tissues"/>
</dbReference>
<evidence type="ECO:0000313" key="8">
    <source>
        <dbReference type="Ensembl" id="ENSNBRP00000021272.1"/>
    </source>
</evidence>
<dbReference type="AlphaFoldDB" id="A0A3Q4HUN9"/>
<reference evidence="8" key="2">
    <citation type="submission" date="2025-09" db="UniProtKB">
        <authorList>
            <consortium name="Ensembl"/>
        </authorList>
    </citation>
    <scope>IDENTIFICATION</scope>
</reference>
<dbReference type="InterPro" id="IPR046342">
    <property type="entry name" value="CBS_dom_sf"/>
</dbReference>
<evidence type="ECO:0000256" key="2">
    <source>
        <dbReference type="ARBA" id="ARBA00022737"/>
    </source>
</evidence>
<dbReference type="PANTHER" id="PTHR13780:SF31">
    <property type="entry name" value="5'-AMP-ACTIVATED PROTEIN KINASE SUBUNIT GAMMA-3"/>
    <property type="match status" value="1"/>
</dbReference>
<keyword evidence="3 6" id="KW-0129">CBS domain</keyword>
<dbReference type="Gene3D" id="3.10.580.10">
    <property type="entry name" value="CBS-domain"/>
    <property type="match status" value="2"/>
</dbReference>
<dbReference type="GO" id="GO:0005634">
    <property type="term" value="C:nucleus"/>
    <property type="evidence" value="ECO:0007669"/>
    <property type="project" value="TreeGrafter"/>
</dbReference>
<dbReference type="OMA" id="YTCSPDD"/>
<keyword evidence="2" id="KW-0677">Repeat</keyword>
<reference evidence="8" key="1">
    <citation type="submission" date="2025-08" db="UniProtKB">
        <authorList>
            <consortium name="Ensembl"/>
        </authorList>
    </citation>
    <scope>IDENTIFICATION</scope>
</reference>
<dbReference type="GeneTree" id="ENSGT00950000183019"/>
<dbReference type="CDD" id="cd04641">
    <property type="entry name" value="CBS_euAMPK_gamma-like_repeat2"/>
    <property type="match status" value="1"/>
</dbReference>
<name>A0A3Q4HUN9_NEOBR</name>
<evidence type="ECO:0000256" key="4">
    <source>
        <dbReference type="ARBA" id="ARBA00023160"/>
    </source>
</evidence>
<proteinExistence type="inferred from homology"/>
<keyword evidence="4" id="KW-0275">Fatty acid biosynthesis</keyword>
<keyword evidence="4" id="KW-0443">Lipid metabolism</keyword>
<evidence type="ECO:0000259" key="7">
    <source>
        <dbReference type="PROSITE" id="PS51371"/>
    </source>
</evidence>
<protein>
    <submittedName>
        <fullName evidence="8">Protein kinase, AMP-activated, gamma 3b non-catalytic subunit</fullName>
    </submittedName>
</protein>
<dbReference type="STRING" id="32507.ENSNBRP00000021272"/>
<evidence type="ECO:0000256" key="6">
    <source>
        <dbReference type="PROSITE-ProRule" id="PRU00703"/>
    </source>
</evidence>
<dbReference type="PANTHER" id="PTHR13780">
    <property type="entry name" value="AMP-ACTIVATED PROTEIN KINASE, GAMMA REGULATORY SUBUNIT"/>
    <property type="match status" value="1"/>
</dbReference>
<dbReference type="SUPFAM" id="SSF54631">
    <property type="entry name" value="CBS-domain pair"/>
    <property type="match status" value="2"/>
</dbReference>
<keyword evidence="9" id="KW-1185">Reference proteome</keyword>
<dbReference type="GO" id="GO:0005737">
    <property type="term" value="C:cytoplasm"/>
    <property type="evidence" value="ECO:0007669"/>
    <property type="project" value="TreeGrafter"/>
</dbReference>
<dbReference type="GO" id="GO:0031588">
    <property type="term" value="C:nucleotide-activated protein kinase complex"/>
    <property type="evidence" value="ECO:0007669"/>
    <property type="project" value="TreeGrafter"/>
</dbReference>
<dbReference type="CDD" id="cd04618">
    <property type="entry name" value="CBS_euAMPK_gamma-like_repeat1"/>
    <property type="match status" value="1"/>
</dbReference>
<dbReference type="GO" id="GO:0019901">
    <property type="term" value="F:protein kinase binding"/>
    <property type="evidence" value="ECO:0007669"/>
    <property type="project" value="TreeGrafter"/>
</dbReference>
<evidence type="ECO:0000256" key="1">
    <source>
        <dbReference type="ARBA" id="ARBA00006750"/>
    </source>
</evidence>
<dbReference type="PROSITE" id="PS51371">
    <property type="entry name" value="CBS"/>
    <property type="match status" value="2"/>
</dbReference>
<comment type="similarity">
    <text evidence="1">Belongs to the 5'-AMP-activated protein kinase gamma subunit family.</text>
</comment>
<dbReference type="Proteomes" id="UP000261580">
    <property type="component" value="Unassembled WGS sequence"/>
</dbReference>
<accession>A0A3Q4HUN9</accession>
<comment type="subunit">
    <text evidence="5">AMPK is a heterotrimer of an alpha catalytic subunit (PRKAA1 or PRKAA2), a beta (PRKAB1 or PRKAB2) and a gamma non-catalytic subunits (PRKAG1, PRKAG2 or PRKAG3). Interacts with FNIP1 and FNIP2.</text>
</comment>
<dbReference type="InterPro" id="IPR000644">
    <property type="entry name" value="CBS_dom"/>
</dbReference>
<keyword evidence="4" id="KW-0276">Fatty acid metabolism</keyword>
<feature type="domain" description="CBS" evidence="7">
    <location>
        <begin position="19"/>
        <end position="79"/>
    </location>
</feature>
<dbReference type="Ensembl" id="ENSNBRT00000021847.1">
    <property type="protein sequence ID" value="ENSNBRP00000021272.1"/>
    <property type="gene ID" value="ENSNBRG00000016307.1"/>
</dbReference>
<dbReference type="GO" id="GO:0016208">
    <property type="term" value="F:AMP binding"/>
    <property type="evidence" value="ECO:0007669"/>
    <property type="project" value="TreeGrafter"/>
</dbReference>
<organism evidence="8 9">
    <name type="scientific">Neolamprologus brichardi</name>
    <name type="common">Fairy cichlid</name>
    <name type="synonym">Lamprologus brichardi</name>
    <dbReference type="NCBI Taxonomy" id="32507"/>
    <lineage>
        <taxon>Eukaryota</taxon>
        <taxon>Metazoa</taxon>
        <taxon>Chordata</taxon>
        <taxon>Craniata</taxon>
        <taxon>Vertebrata</taxon>
        <taxon>Euteleostomi</taxon>
        <taxon>Actinopterygii</taxon>
        <taxon>Neopterygii</taxon>
        <taxon>Teleostei</taxon>
        <taxon>Neoteleostei</taxon>
        <taxon>Acanthomorphata</taxon>
        <taxon>Ovalentaria</taxon>
        <taxon>Cichlomorphae</taxon>
        <taxon>Cichliformes</taxon>
        <taxon>Cichlidae</taxon>
        <taxon>African cichlids</taxon>
        <taxon>Pseudocrenilabrinae</taxon>
        <taxon>Lamprologini</taxon>
        <taxon>Neolamprologus</taxon>
    </lineage>
</organism>
<sequence length="314" mass="35957">HFIFPIYPWHNHSCYDAIPTSSKLVVFDTTLQVKKAFFALVANGVRAAPLWDSKLQCFVGMLTITDFINILHRYYKSPLVQIYELEDHKIEMWRGLFTDTPVYSEILKMLITNCVCLFSLFDAIYSLLKNKIHRLPVIDPASGNVLHILTHKRILKFLHIFGSMIPRPRFLQRQIREVPIGTFKHIATIQESASVYDALCLFVERRVSALPVVDERGKVVALYSRFDVINLAAQKNYNHLNMTMREVVASRFCCVEGVLKCYPHETLETIIDRIAQVHRLVLVDSDDVVRGIVSLSDLLQALVLSPAGIDNNLF</sequence>
<dbReference type="Pfam" id="PF00571">
    <property type="entry name" value="CBS"/>
    <property type="match status" value="3"/>
</dbReference>